<comment type="caution">
    <text evidence="2">The sequence shown here is derived from an EMBL/GenBank/DDBJ whole genome shotgun (WGS) entry which is preliminary data.</text>
</comment>
<keyword evidence="1" id="KW-0831">Ubiquinone biosynthesis</keyword>
<gene>
    <name evidence="1" type="primary">ubiK</name>
    <name evidence="2" type="ORF">GCM10008111_23520</name>
</gene>
<reference evidence="3" key="1">
    <citation type="journal article" date="2019" name="Int. J. Syst. Evol. Microbiol.">
        <title>The Global Catalogue of Microorganisms (GCM) 10K type strain sequencing project: providing services to taxonomists for standard genome sequencing and annotation.</title>
        <authorList>
            <consortium name="The Broad Institute Genomics Platform"/>
            <consortium name="The Broad Institute Genome Sequencing Center for Infectious Disease"/>
            <person name="Wu L."/>
            <person name="Ma J."/>
        </authorList>
    </citation>
    <scope>NUCLEOTIDE SEQUENCE [LARGE SCALE GENOMIC DNA]</scope>
    <source>
        <strain evidence="3">KCTC 23723</strain>
    </source>
</reference>
<dbReference type="Pfam" id="PF04380">
    <property type="entry name" value="BMFP"/>
    <property type="match status" value="1"/>
</dbReference>
<evidence type="ECO:0000256" key="1">
    <source>
        <dbReference type="HAMAP-Rule" id="MF_02216"/>
    </source>
</evidence>
<keyword evidence="3" id="KW-1185">Reference proteome</keyword>
<evidence type="ECO:0000313" key="3">
    <source>
        <dbReference type="Proteomes" id="UP000634667"/>
    </source>
</evidence>
<dbReference type="PANTHER" id="PTHR38040:SF1">
    <property type="entry name" value="UBIQUINONE BIOSYNTHESIS ACCESSORY FACTOR UBIK"/>
    <property type="match status" value="1"/>
</dbReference>
<comment type="function">
    <text evidence="1">Required for efficient ubiquinone (coenzyme Q) biosynthesis. UbiK is probably an accessory factor of Ubi enzymes and facilitates ubiquinone biosynthesis by acting as an assembly factor, a targeting factor, or both.</text>
</comment>
<dbReference type="RefSeq" id="WP_189483418.1">
    <property type="nucleotide sequence ID" value="NZ_BMYR01000009.1"/>
</dbReference>
<dbReference type="NCBIfam" id="NF047835">
    <property type="entry name" value="UbiqAccUbiK"/>
    <property type="match status" value="1"/>
</dbReference>
<comment type="subcellular location">
    <subcellularLocation>
        <location evidence="1">Cytoplasm</location>
    </subcellularLocation>
</comment>
<proteinExistence type="inferred from homology"/>
<comment type="pathway">
    <text evidence="1">Cofactor biosynthesis; ubiquinone biosynthesis.</text>
</comment>
<comment type="similarity">
    <text evidence="1">Belongs to the UbiK family.</text>
</comment>
<protein>
    <recommendedName>
        <fullName evidence="1">Ubiquinone biosynthesis accessory factor UbiK</fullName>
    </recommendedName>
</protein>
<sequence>MIDPKKIEELAKQIGQVIPPQVRQFADDVEAKVKQVLQAKLADLDFVSREEFDVQRQVLLRTREKVELMEQQLAALLAEKTPAAAKLQQFEHTDLPTSDQT</sequence>
<dbReference type="HAMAP" id="MF_02216">
    <property type="entry name" value="UbiK"/>
    <property type="match status" value="1"/>
</dbReference>
<dbReference type="Proteomes" id="UP000634667">
    <property type="component" value="Unassembled WGS sequence"/>
</dbReference>
<dbReference type="PANTHER" id="PTHR38040">
    <property type="entry name" value="UBIQUINONE BIOSYNTHESIS ACCESSORY FACTOR UBIK"/>
    <property type="match status" value="1"/>
</dbReference>
<dbReference type="EMBL" id="BMYR01000009">
    <property type="protein sequence ID" value="GGW66826.1"/>
    <property type="molecule type" value="Genomic_DNA"/>
</dbReference>
<accession>A0ABQ2WSX8</accession>
<evidence type="ECO:0000313" key="2">
    <source>
        <dbReference type="EMBL" id="GGW66826.1"/>
    </source>
</evidence>
<keyword evidence="1" id="KW-0963">Cytoplasm</keyword>
<name>A0ABQ2WSX8_9ALTE</name>
<organism evidence="2 3">
    <name type="scientific">Alishewanella tabrizica</name>
    <dbReference type="NCBI Taxonomy" id="671278"/>
    <lineage>
        <taxon>Bacteria</taxon>
        <taxon>Pseudomonadati</taxon>
        <taxon>Pseudomonadota</taxon>
        <taxon>Gammaproteobacteria</taxon>
        <taxon>Alteromonadales</taxon>
        <taxon>Alteromonadaceae</taxon>
        <taxon>Alishewanella</taxon>
    </lineage>
</organism>
<dbReference type="InterPro" id="IPR007475">
    <property type="entry name" value="UbiK"/>
</dbReference>